<evidence type="ECO:0000256" key="1">
    <source>
        <dbReference type="ARBA" id="ARBA00005051"/>
    </source>
</evidence>
<dbReference type="PANTHER" id="PTHR43071">
    <property type="entry name" value="2-AMINO-4-HYDROXY-6-HYDROXYMETHYLDIHYDROPTERIDINE PYROPHOSPHOKINASE"/>
    <property type="match status" value="1"/>
</dbReference>
<dbReference type="SUPFAM" id="SSF55083">
    <property type="entry name" value="6-hydroxymethyl-7,8-dihydropterin pyrophosphokinase, HPPK"/>
    <property type="match status" value="1"/>
</dbReference>
<proteinExistence type="inferred from homology"/>
<comment type="pathway">
    <text evidence="1">Cofactor biosynthesis; tetrahydrofolate biosynthesis; 2-amino-4-hydroxy-6-hydroxymethyl-7,8-dihydropteridine diphosphate from 7,8-dihydroneopterin triphosphate: step 4/4.</text>
</comment>
<evidence type="ECO:0000256" key="6">
    <source>
        <dbReference type="ARBA" id="ARBA00022741"/>
    </source>
</evidence>
<evidence type="ECO:0000256" key="4">
    <source>
        <dbReference type="ARBA" id="ARBA00016218"/>
    </source>
</evidence>
<evidence type="ECO:0000256" key="5">
    <source>
        <dbReference type="ARBA" id="ARBA00022679"/>
    </source>
</evidence>
<keyword evidence="9" id="KW-0289">Folate biosynthesis</keyword>
<feature type="domain" description="7,8-dihydro-6-hydroxymethylpterin-pyrophosphokinase" evidence="13">
    <location>
        <begin position="87"/>
        <end position="98"/>
    </location>
</feature>
<dbReference type="GO" id="GO:0005524">
    <property type="term" value="F:ATP binding"/>
    <property type="evidence" value="ECO:0007669"/>
    <property type="project" value="UniProtKB-KW"/>
</dbReference>
<comment type="caution">
    <text evidence="14">The sequence shown here is derived from an EMBL/GenBank/DDBJ whole genome shotgun (WGS) entry which is preliminary data.</text>
</comment>
<evidence type="ECO:0000256" key="10">
    <source>
        <dbReference type="ARBA" id="ARBA00029409"/>
    </source>
</evidence>
<dbReference type="UniPathway" id="UPA00077">
    <property type="reaction ID" value="UER00155"/>
</dbReference>
<dbReference type="InterPro" id="IPR000550">
    <property type="entry name" value="Hppk"/>
</dbReference>
<dbReference type="GO" id="GO:0046654">
    <property type="term" value="P:tetrahydrofolate biosynthetic process"/>
    <property type="evidence" value="ECO:0007669"/>
    <property type="project" value="UniProtKB-UniPathway"/>
</dbReference>
<keyword evidence="6" id="KW-0547">Nucleotide-binding</keyword>
<evidence type="ECO:0000313" key="15">
    <source>
        <dbReference type="Proteomes" id="UP000305848"/>
    </source>
</evidence>
<dbReference type="Pfam" id="PF01288">
    <property type="entry name" value="HPPK"/>
    <property type="match status" value="1"/>
</dbReference>
<dbReference type="NCBIfam" id="TIGR01498">
    <property type="entry name" value="folK"/>
    <property type="match status" value="1"/>
</dbReference>
<organism evidence="14 15">
    <name type="scientific">Ilyomonas limi</name>
    <dbReference type="NCBI Taxonomy" id="2575867"/>
    <lineage>
        <taxon>Bacteria</taxon>
        <taxon>Pseudomonadati</taxon>
        <taxon>Bacteroidota</taxon>
        <taxon>Chitinophagia</taxon>
        <taxon>Chitinophagales</taxon>
        <taxon>Chitinophagaceae</taxon>
        <taxon>Ilyomonas</taxon>
    </lineage>
</organism>
<dbReference type="PROSITE" id="PS00794">
    <property type="entry name" value="HPPK"/>
    <property type="match status" value="1"/>
</dbReference>
<dbReference type="Proteomes" id="UP000305848">
    <property type="component" value="Unassembled WGS sequence"/>
</dbReference>
<evidence type="ECO:0000256" key="3">
    <source>
        <dbReference type="ARBA" id="ARBA00013253"/>
    </source>
</evidence>
<dbReference type="InterPro" id="IPR035907">
    <property type="entry name" value="Hppk_sf"/>
</dbReference>
<keyword evidence="7 14" id="KW-0418">Kinase</keyword>
<reference evidence="14 15" key="1">
    <citation type="submission" date="2019-05" db="EMBL/GenBank/DDBJ databases">
        <title>Panacibacter sp. strain 17mud1-8 Genome sequencing and assembly.</title>
        <authorList>
            <person name="Chhetri G."/>
        </authorList>
    </citation>
    <scope>NUCLEOTIDE SEQUENCE [LARGE SCALE GENOMIC DNA]</scope>
    <source>
        <strain evidence="14 15">17mud1-8</strain>
    </source>
</reference>
<dbReference type="EMBL" id="SZQL01000023">
    <property type="protein sequence ID" value="TKK65240.1"/>
    <property type="molecule type" value="Genomic_DNA"/>
</dbReference>
<dbReference type="EC" id="2.7.6.3" evidence="3"/>
<keyword evidence="15" id="KW-1185">Reference proteome</keyword>
<dbReference type="GO" id="GO:0016301">
    <property type="term" value="F:kinase activity"/>
    <property type="evidence" value="ECO:0007669"/>
    <property type="project" value="UniProtKB-KW"/>
</dbReference>
<dbReference type="Gene3D" id="3.30.70.560">
    <property type="entry name" value="7,8-Dihydro-6-hydroxymethylpterin-pyrophosphokinase HPPK"/>
    <property type="match status" value="1"/>
</dbReference>
<evidence type="ECO:0000256" key="12">
    <source>
        <dbReference type="ARBA" id="ARBA00033413"/>
    </source>
</evidence>
<dbReference type="CDD" id="cd00483">
    <property type="entry name" value="HPPK"/>
    <property type="match status" value="1"/>
</dbReference>
<evidence type="ECO:0000256" key="7">
    <source>
        <dbReference type="ARBA" id="ARBA00022777"/>
    </source>
</evidence>
<comment type="function">
    <text evidence="10">Catalyzes the transfer of pyrophosphate from adenosine triphosphate (ATP) to 6-hydroxymethyl-7,8-dihydropterin, an enzymatic step in folate biosynthesis pathway.</text>
</comment>
<evidence type="ECO:0000313" key="14">
    <source>
        <dbReference type="EMBL" id="TKK65240.1"/>
    </source>
</evidence>
<dbReference type="RefSeq" id="WP_137263725.1">
    <property type="nucleotide sequence ID" value="NZ_SZQL01000023.1"/>
</dbReference>
<name>A0A4U3KSE5_9BACT</name>
<accession>A0A4U3KSE5</accession>
<protein>
    <recommendedName>
        <fullName evidence="4">2-amino-4-hydroxy-6-hydroxymethyldihydropteridine pyrophosphokinase</fullName>
        <ecNumber evidence="3">2.7.6.3</ecNumber>
    </recommendedName>
    <alternativeName>
        <fullName evidence="11">6-hydroxymethyl-7,8-dihydropterin pyrophosphokinase</fullName>
    </alternativeName>
    <alternativeName>
        <fullName evidence="12">7,8-dihydro-6-hydroxymethylpterin-pyrophosphokinase</fullName>
    </alternativeName>
</protein>
<keyword evidence="5 14" id="KW-0808">Transferase</keyword>
<evidence type="ECO:0000259" key="13">
    <source>
        <dbReference type="PROSITE" id="PS00794"/>
    </source>
</evidence>
<dbReference type="PANTHER" id="PTHR43071:SF1">
    <property type="entry name" value="2-AMINO-4-HYDROXY-6-HYDROXYMETHYLDIHYDROPTERIDINE PYROPHOSPHOKINASE"/>
    <property type="match status" value="1"/>
</dbReference>
<keyword evidence="8" id="KW-0067">ATP-binding</keyword>
<evidence type="ECO:0000256" key="11">
    <source>
        <dbReference type="ARBA" id="ARBA00029766"/>
    </source>
</evidence>
<dbReference type="GO" id="GO:0003848">
    <property type="term" value="F:2-amino-4-hydroxy-6-hydroxymethyldihydropteridine diphosphokinase activity"/>
    <property type="evidence" value="ECO:0007669"/>
    <property type="project" value="UniProtKB-EC"/>
</dbReference>
<dbReference type="OrthoDB" id="9808041at2"/>
<gene>
    <name evidence="14" type="primary">folK</name>
    <name evidence="14" type="ORF">FC093_20705</name>
</gene>
<sequence>MNTAYLLAGSNMGNRTAYLQQATKVIEEQCGSIIARSHIYETAAWGILDQPSFYNQAFAVQTSLTPEHLMQNLLHIEAMIGRKRVQKMGPRIIDLDILLVDDLVINTSLLTVPHRHLTERRFALTPLAEIAPHLIHPVAHKTIAELLAECGDRLGVERLDGV</sequence>
<dbReference type="AlphaFoldDB" id="A0A4U3KSE5"/>
<evidence type="ECO:0000256" key="8">
    <source>
        <dbReference type="ARBA" id="ARBA00022840"/>
    </source>
</evidence>
<dbReference type="GO" id="GO:0046656">
    <property type="term" value="P:folic acid biosynthetic process"/>
    <property type="evidence" value="ECO:0007669"/>
    <property type="project" value="UniProtKB-KW"/>
</dbReference>
<evidence type="ECO:0000256" key="2">
    <source>
        <dbReference type="ARBA" id="ARBA00005810"/>
    </source>
</evidence>
<comment type="similarity">
    <text evidence="2">Belongs to the HPPK family.</text>
</comment>
<evidence type="ECO:0000256" key="9">
    <source>
        <dbReference type="ARBA" id="ARBA00022909"/>
    </source>
</evidence>